<evidence type="ECO:0000256" key="1">
    <source>
        <dbReference type="SAM" id="MobiDB-lite"/>
    </source>
</evidence>
<comment type="caution">
    <text evidence="2">The sequence shown here is derived from an EMBL/GenBank/DDBJ whole genome shotgun (WGS) entry which is preliminary data.</text>
</comment>
<feature type="compositionally biased region" description="Basic and acidic residues" evidence="1">
    <location>
        <begin position="96"/>
        <end position="109"/>
    </location>
</feature>
<proteinExistence type="predicted"/>
<dbReference type="EMBL" id="JBBWRZ010000001">
    <property type="protein sequence ID" value="KAK8247477.1"/>
    <property type="molecule type" value="Genomic_DNA"/>
</dbReference>
<reference evidence="2 3" key="1">
    <citation type="submission" date="2024-04" db="EMBL/GenBank/DDBJ databases">
        <title>Phyllosticta paracitricarpa is synonymous to the EU quarantine fungus P. citricarpa based on phylogenomic analyses.</title>
        <authorList>
            <consortium name="Lawrence Berkeley National Laboratory"/>
            <person name="Van Ingen-Buijs V.A."/>
            <person name="Van Westerhoven A.C."/>
            <person name="Haridas S."/>
            <person name="Skiadas P."/>
            <person name="Martin F."/>
            <person name="Groenewald J.Z."/>
            <person name="Crous P.W."/>
            <person name="Seidl M.F."/>
        </authorList>
    </citation>
    <scope>NUCLEOTIDE SEQUENCE [LARGE SCALE GENOMIC DNA]</scope>
    <source>
        <strain evidence="2 3">CBS 123374</strain>
    </source>
</reference>
<feature type="compositionally biased region" description="Acidic residues" evidence="1">
    <location>
        <begin position="79"/>
        <end position="95"/>
    </location>
</feature>
<protein>
    <submittedName>
        <fullName evidence="2">Uncharacterized protein</fullName>
    </submittedName>
</protein>
<evidence type="ECO:0000313" key="3">
    <source>
        <dbReference type="Proteomes" id="UP001492380"/>
    </source>
</evidence>
<accession>A0ABR1Z5J4</accession>
<dbReference type="Proteomes" id="UP001492380">
    <property type="component" value="Unassembled WGS sequence"/>
</dbReference>
<evidence type="ECO:0000313" key="2">
    <source>
        <dbReference type="EMBL" id="KAK8247477.1"/>
    </source>
</evidence>
<keyword evidence="3" id="KW-1185">Reference proteome</keyword>
<sequence length="359" mass="40773">MSSAGNSGNVADNAVRAALRDMFDLAMNDPDALDQMTQEQFFQRYPNVPLELWAAISTPLNAQVNLDFYSREMELADQDMYDDDGSGDSGDSGDEDTYHPRAPITERRVEPPQDFSPRCGCSSGNSRANRGPCVNCACSKWGYRCSPSTCGCSTSCQNPFNILPLEDLFGSASVKLHPCFVTWILKRGYKKAGPARVNLPQITRKWLFDRVQENMDISDFSESYNAWVKQWETVDDAADDNPRKIHLMRSLLRLAFEEGFEYGDELHDWFFSFCRKAWGDREIGTWQQGNCTWHCRGCGECGDWRDWHCRTCNNCSYGISLRCRGCKGVCDSYHENHKWEERMRTGNFSDGLSDAGSLD</sequence>
<name>A0ABR1Z5J4_9PEZI</name>
<organism evidence="2 3">
    <name type="scientific">Phyllosticta capitalensis</name>
    <dbReference type="NCBI Taxonomy" id="121624"/>
    <lineage>
        <taxon>Eukaryota</taxon>
        <taxon>Fungi</taxon>
        <taxon>Dikarya</taxon>
        <taxon>Ascomycota</taxon>
        <taxon>Pezizomycotina</taxon>
        <taxon>Dothideomycetes</taxon>
        <taxon>Dothideomycetes incertae sedis</taxon>
        <taxon>Botryosphaeriales</taxon>
        <taxon>Phyllostictaceae</taxon>
        <taxon>Phyllosticta</taxon>
    </lineage>
</organism>
<gene>
    <name evidence="2" type="ORF">HDK90DRAFT_43385</name>
</gene>
<feature type="region of interest" description="Disordered" evidence="1">
    <location>
        <begin position="79"/>
        <end position="109"/>
    </location>
</feature>